<dbReference type="InterPro" id="IPR050126">
    <property type="entry name" value="Ap4A_hydrolase"/>
</dbReference>
<keyword evidence="3" id="KW-1185">Reference proteome</keyword>
<proteinExistence type="predicted"/>
<accession>A0ABV9F871</accession>
<dbReference type="Proteomes" id="UP001596028">
    <property type="component" value="Unassembled WGS sequence"/>
</dbReference>
<comment type="caution">
    <text evidence="2">The sequence shown here is derived from an EMBL/GenBank/DDBJ whole genome shotgun (WGS) entry which is preliminary data.</text>
</comment>
<dbReference type="InterPro" id="IPR029052">
    <property type="entry name" value="Metallo-depent_PP-like"/>
</dbReference>
<dbReference type="Gene3D" id="3.60.21.10">
    <property type="match status" value="1"/>
</dbReference>
<dbReference type="EMBL" id="JBHSEP010000004">
    <property type="protein sequence ID" value="MFC4598181.1"/>
    <property type="molecule type" value="Genomic_DNA"/>
</dbReference>
<dbReference type="SUPFAM" id="SSF56300">
    <property type="entry name" value="Metallo-dependent phosphatases"/>
    <property type="match status" value="1"/>
</dbReference>
<organism evidence="2 3">
    <name type="scientific">Cohnella hongkongensis</name>
    <dbReference type="NCBI Taxonomy" id="178337"/>
    <lineage>
        <taxon>Bacteria</taxon>
        <taxon>Bacillati</taxon>
        <taxon>Bacillota</taxon>
        <taxon>Bacilli</taxon>
        <taxon>Bacillales</taxon>
        <taxon>Paenibacillaceae</taxon>
        <taxon>Cohnella</taxon>
    </lineage>
</organism>
<sequence>MGRLFAVSDVHGYGLLLERLLARAGYDPRADRLYLLGDYVNKGPDSAGTLELAHRLCGDGAVALQGNNERKWLHGTVPDGWETERYRRWIANMPLWAEHGRFLFVHAGLRPGVPLREQTPEDLTEIREPFFQGPALPGRIVVFGHTSTSRFGIPPDAVWVGAGKLGIDTGAGHGHYLIN</sequence>
<dbReference type="PANTHER" id="PTHR42850:SF4">
    <property type="entry name" value="ZINC-DEPENDENT ENDOPOLYPHOSPHATASE"/>
    <property type="match status" value="1"/>
</dbReference>
<evidence type="ECO:0000259" key="1">
    <source>
        <dbReference type="Pfam" id="PF00149"/>
    </source>
</evidence>
<feature type="domain" description="Calcineurin-like phosphoesterase" evidence="1">
    <location>
        <begin position="3"/>
        <end position="129"/>
    </location>
</feature>
<dbReference type="RefSeq" id="WP_378094166.1">
    <property type="nucleotide sequence ID" value="NZ_JBHSEP010000004.1"/>
</dbReference>
<dbReference type="Pfam" id="PF00149">
    <property type="entry name" value="Metallophos"/>
    <property type="match status" value="1"/>
</dbReference>
<protein>
    <submittedName>
        <fullName evidence="2">Metallophosphoesterase</fullName>
    </submittedName>
</protein>
<dbReference type="InterPro" id="IPR004843">
    <property type="entry name" value="Calcineurin-like_PHP"/>
</dbReference>
<evidence type="ECO:0000313" key="2">
    <source>
        <dbReference type="EMBL" id="MFC4598181.1"/>
    </source>
</evidence>
<dbReference type="PANTHER" id="PTHR42850">
    <property type="entry name" value="METALLOPHOSPHOESTERASE"/>
    <property type="match status" value="1"/>
</dbReference>
<evidence type="ECO:0000313" key="3">
    <source>
        <dbReference type="Proteomes" id="UP001596028"/>
    </source>
</evidence>
<name>A0ABV9F871_9BACL</name>
<gene>
    <name evidence="2" type="ORF">ACFO3S_08000</name>
</gene>
<reference evidence="3" key="1">
    <citation type="journal article" date="2019" name="Int. J. Syst. Evol. Microbiol.">
        <title>The Global Catalogue of Microorganisms (GCM) 10K type strain sequencing project: providing services to taxonomists for standard genome sequencing and annotation.</title>
        <authorList>
            <consortium name="The Broad Institute Genomics Platform"/>
            <consortium name="The Broad Institute Genome Sequencing Center for Infectious Disease"/>
            <person name="Wu L."/>
            <person name="Ma J."/>
        </authorList>
    </citation>
    <scope>NUCLEOTIDE SEQUENCE [LARGE SCALE GENOMIC DNA]</scope>
    <source>
        <strain evidence="3">CCUG 49571</strain>
    </source>
</reference>